<proteinExistence type="predicted"/>
<dbReference type="Proteomes" id="UP001642484">
    <property type="component" value="Unassembled WGS sequence"/>
</dbReference>
<dbReference type="InterPro" id="IPR014903">
    <property type="entry name" value="DUF1796"/>
</dbReference>
<comment type="caution">
    <text evidence="2">The sequence shown here is derived from an EMBL/GenBank/DDBJ whole genome shotgun (WGS) entry which is preliminary data.</text>
</comment>
<dbReference type="InterPro" id="IPR036236">
    <property type="entry name" value="Znf_C2H2_sf"/>
</dbReference>
<gene>
    <name evidence="2" type="ORF">CCMP2556_LOCUS32268</name>
</gene>
<organism evidence="2 3">
    <name type="scientific">Durusdinium trenchii</name>
    <dbReference type="NCBI Taxonomy" id="1381693"/>
    <lineage>
        <taxon>Eukaryota</taxon>
        <taxon>Sar</taxon>
        <taxon>Alveolata</taxon>
        <taxon>Dinophyceae</taxon>
        <taxon>Suessiales</taxon>
        <taxon>Symbiodiniaceae</taxon>
        <taxon>Durusdinium</taxon>
    </lineage>
</organism>
<dbReference type="Pfam" id="PF12874">
    <property type="entry name" value="zf-met"/>
    <property type="match status" value="1"/>
</dbReference>
<dbReference type="InterPro" id="IPR013087">
    <property type="entry name" value="Znf_C2H2_type"/>
</dbReference>
<evidence type="ECO:0000313" key="3">
    <source>
        <dbReference type="Proteomes" id="UP001642484"/>
    </source>
</evidence>
<dbReference type="SUPFAM" id="SSF57667">
    <property type="entry name" value="beta-beta-alpha zinc fingers"/>
    <property type="match status" value="1"/>
</dbReference>
<protein>
    <recommendedName>
        <fullName evidence="1">C2H2-type domain-containing protein</fullName>
    </recommendedName>
</protein>
<feature type="domain" description="C2H2-type" evidence="1">
    <location>
        <begin position="336"/>
        <end position="360"/>
    </location>
</feature>
<keyword evidence="3" id="KW-1185">Reference proteome</keyword>
<reference evidence="2 3" key="1">
    <citation type="submission" date="2024-02" db="EMBL/GenBank/DDBJ databases">
        <authorList>
            <person name="Chen Y."/>
            <person name="Shah S."/>
            <person name="Dougan E. K."/>
            <person name="Thang M."/>
            <person name="Chan C."/>
        </authorList>
    </citation>
    <scope>NUCLEOTIDE SEQUENCE [LARGE SCALE GENOMIC DNA]</scope>
</reference>
<accession>A0ABP0NPG0</accession>
<sequence>MICLEPTSWSSFLPFDQDEVVEIIEEEVKRDPEFHVSRQVTRQRNLGLEIPQVQALLASARCVSLGTSCSVAAALQALDLRGEAGPFDWLRISARSVGYLLRTGFRDFFDIEYTQSRPGERIASAKHWQGSFWHHDVTDINVRLAFDRRIERFLRIPAGRDMIFLRAMNHLEELDEIMDLFLILKLHFQKARRVRLAVLIDLQEAEGAFSTRELGPDVIFLPVSKAAPYPNGLAASWPFWELCPGSALAPGGPWRALAGPSDQSEQIRPPVYTEYPSLYGGPCNVNRDASVKPTDAVIFLYAHADSKHFRRALDAAASAWKYCCSPCFPQQDPFDFRCEMCHVSTRTAADFAAHEAGKMHRKRVALEQCWQAALEASKHQPLMEVTCNLRNRQLPQQAQHSGAKASKFAAAPRWACTCCEGIGALWQKGVPSECQQSTVPADLFGFWECNQPVCSSRLHKDVTNSKTILS</sequence>
<name>A0ABP0NPG0_9DINO</name>
<evidence type="ECO:0000259" key="1">
    <source>
        <dbReference type="Pfam" id="PF12874"/>
    </source>
</evidence>
<dbReference type="Pfam" id="PF08795">
    <property type="entry name" value="DUF1796"/>
    <property type="match status" value="1"/>
</dbReference>
<evidence type="ECO:0000313" key="2">
    <source>
        <dbReference type="EMBL" id="CAK9065655.1"/>
    </source>
</evidence>
<dbReference type="EMBL" id="CAXAMN010022028">
    <property type="protein sequence ID" value="CAK9065655.1"/>
    <property type="molecule type" value="Genomic_DNA"/>
</dbReference>
<dbReference type="Gene3D" id="3.30.160.60">
    <property type="entry name" value="Classic Zinc Finger"/>
    <property type="match status" value="1"/>
</dbReference>